<dbReference type="EMBL" id="SRLO01000535">
    <property type="protein sequence ID" value="TNN52806.1"/>
    <property type="molecule type" value="Genomic_DNA"/>
</dbReference>
<dbReference type="Proteomes" id="UP000314294">
    <property type="component" value="Unassembled WGS sequence"/>
</dbReference>
<feature type="compositionally biased region" description="Polar residues" evidence="1">
    <location>
        <begin position="64"/>
        <end position="76"/>
    </location>
</feature>
<feature type="compositionally biased region" description="Low complexity" evidence="1">
    <location>
        <begin position="188"/>
        <end position="206"/>
    </location>
</feature>
<evidence type="ECO:0000313" key="2">
    <source>
        <dbReference type="EMBL" id="TNN52806.1"/>
    </source>
</evidence>
<comment type="caution">
    <text evidence="2">The sequence shown here is derived from an EMBL/GenBank/DDBJ whole genome shotgun (WGS) entry which is preliminary data.</text>
</comment>
<feature type="compositionally biased region" description="Basic and acidic residues" evidence="1">
    <location>
        <begin position="1"/>
        <end position="12"/>
    </location>
</feature>
<feature type="region of interest" description="Disordered" evidence="1">
    <location>
        <begin position="1"/>
        <end position="276"/>
    </location>
</feature>
<evidence type="ECO:0000313" key="3">
    <source>
        <dbReference type="Proteomes" id="UP000314294"/>
    </source>
</evidence>
<organism evidence="2 3">
    <name type="scientific">Liparis tanakae</name>
    <name type="common">Tanaka's snailfish</name>
    <dbReference type="NCBI Taxonomy" id="230148"/>
    <lineage>
        <taxon>Eukaryota</taxon>
        <taxon>Metazoa</taxon>
        <taxon>Chordata</taxon>
        <taxon>Craniata</taxon>
        <taxon>Vertebrata</taxon>
        <taxon>Euteleostomi</taxon>
        <taxon>Actinopterygii</taxon>
        <taxon>Neopterygii</taxon>
        <taxon>Teleostei</taxon>
        <taxon>Neoteleostei</taxon>
        <taxon>Acanthomorphata</taxon>
        <taxon>Eupercaria</taxon>
        <taxon>Perciformes</taxon>
        <taxon>Cottioidei</taxon>
        <taxon>Cottales</taxon>
        <taxon>Liparidae</taxon>
        <taxon>Liparis</taxon>
    </lineage>
</organism>
<feature type="compositionally biased region" description="Polar residues" evidence="1">
    <location>
        <begin position="161"/>
        <end position="179"/>
    </location>
</feature>
<evidence type="ECO:0000256" key="1">
    <source>
        <dbReference type="SAM" id="MobiDB-lite"/>
    </source>
</evidence>
<accession>A0A4Z2GH38</accession>
<feature type="compositionally biased region" description="Polar residues" evidence="1">
    <location>
        <begin position="90"/>
        <end position="104"/>
    </location>
</feature>
<dbReference type="OrthoDB" id="9946171at2759"/>
<feature type="compositionally biased region" description="Polar residues" evidence="1">
    <location>
        <begin position="207"/>
        <end position="227"/>
    </location>
</feature>
<gene>
    <name evidence="2" type="ORF">EYF80_036980</name>
</gene>
<dbReference type="AlphaFoldDB" id="A0A4Z2GH38"/>
<keyword evidence="3" id="KW-1185">Reference proteome</keyword>
<feature type="compositionally biased region" description="Low complexity" evidence="1">
    <location>
        <begin position="144"/>
        <end position="154"/>
    </location>
</feature>
<reference evidence="2 3" key="1">
    <citation type="submission" date="2019-03" db="EMBL/GenBank/DDBJ databases">
        <title>First draft genome of Liparis tanakae, snailfish: a comprehensive survey of snailfish specific genes.</title>
        <authorList>
            <person name="Kim W."/>
            <person name="Song I."/>
            <person name="Jeong J.-H."/>
            <person name="Kim D."/>
            <person name="Kim S."/>
            <person name="Ryu S."/>
            <person name="Song J.Y."/>
            <person name="Lee S.K."/>
        </authorList>
    </citation>
    <scope>NUCLEOTIDE SEQUENCE [LARGE SCALE GENOMIC DNA]</scope>
    <source>
        <tissue evidence="2">Muscle</tissue>
    </source>
</reference>
<feature type="compositionally biased region" description="Low complexity" evidence="1">
    <location>
        <begin position="36"/>
        <end position="63"/>
    </location>
</feature>
<feature type="compositionally biased region" description="Polar residues" evidence="1">
    <location>
        <begin position="265"/>
        <end position="276"/>
    </location>
</feature>
<name>A0A4Z2GH38_9TELE</name>
<sequence>MSTEEASLRQDGPHTPLQLGDASALTSHAAVHTDSTDSSTSISRPGERTLLSVTSSSSNSTSSAFTEDSNSHQPPSTWAVPARSTETEDYTQSSPSTRTDGGETTDQHMTHSFKGTSPETGSTGGSRGTHGLTGPPNATHRQYTSTSEETSDSTPPLRGTEPSTDQSKVFVTSIATVTSPAPGPTDPSGTEQGSASSATTSTESSTIAHRSSTQSQEGTGGVSSPTSEDGVAVGLTTATPTVGSSGTSEADDSLTDAPGTVTEVVLTSTPVTGTER</sequence>
<proteinExistence type="predicted"/>
<feature type="compositionally biased region" description="Polar residues" evidence="1">
    <location>
        <begin position="236"/>
        <end position="248"/>
    </location>
</feature>
<protein>
    <submittedName>
        <fullName evidence="2">Uncharacterized protein</fullName>
    </submittedName>
</protein>